<proteinExistence type="predicted"/>
<sequence>MKKQTPPMRSRWTGECVQLHVGTHAEFYDSHKGTGVDWLCVCLLANERLLFPRSSSGVLRKIPMKRESKQKAKEKPAGLLGDPVQLVIPALSAFLCACNQKSITIH</sequence>
<protein>
    <submittedName>
        <fullName evidence="1">Uncharacterized protein</fullName>
    </submittedName>
</protein>
<reference evidence="1 2" key="1">
    <citation type="journal article" date="2023" name="Nucleic Acids Res.">
        <title>The hologenome of Daphnia magna reveals possible DNA methylation and microbiome-mediated evolution of the host genome.</title>
        <authorList>
            <person name="Chaturvedi A."/>
            <person name="Li X."/>
            <person name="Dhandapani V."/>
            <person name="Marshall H."/>
            <person name="Kissane S."/>
            <person name="Cuenca-Cambronero M."/>
            <person name="Asole G."/>
            <person name="Calvet F."/>
            <person name="Ruiz-Romero M."/>
            <person name="Marangio P."/>
            <person name="Guigo R."/>
            <person name="Rago D."/>
            <person name="Mirbahai L."/>
            <person name="Eastwood N."/>
            <person name="Colbourne J.K."/>
            <person name="Zhou J."/>
            <person name="Mallon E."/>
            <person name="Orsini L."/>
        </authorList>
    </citation>
    <scope>NUCLEOTIDE SEQUENCE [LARGE SCALE GENOMIC DNA]</scope>
    <source>
        <strain evidence="1">LRV0_1</strain>
    </source>
</reference>
<name>A0ABR0AD30_9CRUS</name>
<evidence type="ECO:0000313" key="2">
    <source>
        <dbReference type="Proteomes" id="UP001234178"/>
    </source>
</evidence>
<dbReference type="Proteomes" id="UP001234178">
    <property type="component" value="Unassembled WGS sequence"/>
</dbReference>
<accession>A0ABR0AD30</accession>
<gene>
    <name evidence="1" type="ORF">OUZ56_008401</name>
</gene>
<evidence type="ECO:0000313" key="1">
    <source>
        <dbReference type="EMBL" id="KAK4022959.1"/>
    </source>
</evidence>
<comment type="caution">
    <text evidence="1">The sequence shown here is derived from an EMBL/GenBank/DDBJ whole genome shotgun (WGS) entry which is preliminary data.</text>
</comment>
<organism evidence="1 2">
    <name type="scientific">Daphnia magna</name>
    <dbReference type="NCBI Taxonomy" id="35525"/>
    <lineage>
        <taxon>Eukaryota</taxon>
        <taxon>Metazoa</taxon>
        <taxon>Ecdysozoa</taxon>
        <taxon>Arthropoda</taxon>
        <taxon>Crustacea</taxon>
        <taxon>Branchiopoda</taxon>
        <taxon>Diplostraca</taxon>
        <taxon>Cladocera</taxon>
        <taxon>Anomopoda</taxon>
        <taxon>Daphniidae</taxon>
        <taxon>Daphnia</taxon>
    </lineage>
</organism>
<dbReference type="EMBL" id="JAOYFB010000037">
    <property type="protein sequence ID" value="KAK4022959.1"/>
    <property type="molecule type" value="Genomic_DNA"/>
</dbReference>
<keyword evidence="2" id="KW-1185">Reference proteome</keyword>